<dbReference type="OMA" id="DNADDEC"/>
<dbReference type="GO" id="GO:0016887">
    <property type="term" value="F:ATP hydrolysis activity"/>
    <property type="evidence" value="ECO:0007669"/>
    <property type="project" value="InterPro"/>
</dbReference>
<dbReference type="Gramene" id="CDP15212">
    <property type="protein sequence ID" value="CDP15212"/>
    <property type="gene ID" value="GSCOC_T00042839001"/>
</dbReference>
<dbReference type="InterPro" id="IPR027417">
    <property type="entry name" value="P-loop_NTPase"/>
</dbReference>
<dbReference type="Proteomes" id="UP000295252">
    <property type="component" value="Chromosome IV"/>
</dbReference>
<evidence type="ECO:0000256" key="1">
    <source>
        <dbReference type="ARBA" id="ARBA00022448"/>
    </source>
</evidence>
<organism evidence="3 4">
    <name type="scientific">Coffea canephora</name>
    <name type="common">Robusta coffee</name>
    <dbReference type="NCBI Taxonomy" id="49390"/>
    <lineage>
        <taxon>Eukaryota</taxon>
        <taxon>Viridiplantae</taxon>
        <taxon>Streptophyta</taxon>
        <taxon>Embryophyta</taxon>
        <taxon>Tracheophyta</taxon>
        <taxon>Spermatophyta</taxon>
        <taxon>Magnoliopsida</taxon>
        <taxon>eudicotyledons</taxon>
        <taxon>Gunneridae</taxon>
        <taxon>Pentapetalae</taxon>
        <taxon>asterids</taxon>
        <taxon>lamiids</taxon>
        <taxon>Gentianales</taxon>
        <taxon>Rubiaceae</taxon>
        <taxon>Ixoroideae</taxon>
        <taxon>Gardenieae complex</taxon>
        <taxon>Bertiereae - Coffeeae clade</taxon>
        <taxon>Coffeeae</taxon>
        <taxon>Coffea</taxon>
    </lineage>
</organism>
<reference evidence="4" key="1">
    <citation type="journal article" date="2014" name="Science">
        <title>The coffee genome provides insight into the convergent evolution of caffeine biosynthesis.</title>
        <authorList>
            <person name="Denoeud F."/>
            <person name="Carretero-Paulet L."/>
            <person name="Dereeper A."/>
            <person name="Droc G."/>
            <person name="Guyot R."/>
            <person name="Pietrella M."/>
            <person name="Zheng C."/>
            <person name="Alberti A."/>
            <person name="Anthony F."/>
            <person name="Aprea G."/>
            <person name="Aury J.M."/>
            <person name="Bento P."/>
            <person name="Bernard M."/>
            <person name="Bocs S."/>
            <person name="Campa C."/>
            <person name="Cenci A."/>
            <person name="Combes M.C."/>
            <person name="Crouzillat D."/>
            <person name="Da Silva C."/>
            <person name="Daddiego L."/>
            <person name="De Bellis F."/>
            <person name="Dussert S."/>
            <person name="Garsmeur O."/>
            <person name="Gayraud T."/>
            <person name="Guignon V."/>
            <person name="Jahn K."/>
            <person name="Jamilloux V."/>
            <person name="Joet T."/>
            <person name="Labadie K."/>
            <person name="Lan T."/>
            <person name="Leclercq J."/>
            <person name="Lepelley M."/>
            <person name="Leroy T."/>
            <person name="Li L.T."/>
            <person name="Librado P."/>
            <person name="Lopez L."/>
            <person name="Munoz A."/>
            <person name="Noel B."/>
            <person name="Pallavicini A."/>
            <person name="Perrotta G."/>
            <person name="Poncet V."/>
            <person name="Pot D."/>
            <person name="Priyono X."/>
            <person name="Rigoreau M."/>
            <person name="Rouard M."/>
            <person name="Rozas J."/>
            <person name="Tranchant-Dubreuil C."/>
            <person name="VanBuren R."/>
            <person name="Zhang Q."/>
            <person name="Andrade A.C."/>
            <person name="Argout X."/>
            <person name="Bertrand B."/>
            <person name="de Kochko A."/>
            <person name="Graziosi G."/>
            <person name="Henry R.J."/>
            <person name="Jayarama X."/>
            <person name="Ming R."/>
            <person name="Nagai C."/>
            <person name="Rounsley S."/>
            <person name="Sankoff D."/>
            <person name="Giuliano G."/>
            <person name="Albert V.A."/>
            <person name="Wincker P."/>
            <person name="Lashermes P."/>
        </authorList>
    </citation>
    <scope>NUCLEOTIDE SEQUENCE [LARGE SCALE GENOMIC DNA]</scope>
    <source>
        <strain evidence="4">cv. DH200-94</strain>
    </source>
</reference>
<dbReference type="PhylomeDB" id="A0A068V3U7"/>
<dbReference type="Pfam" id="PF00005">
    <property type="entry name" value="ABC_tran"/>
    <property type="match status" value="1"/>
</dbReference>
<dbReference type="InParanoid" id="A0A068V3U7"/>
<proteinExistence type="predicted"/>
<dbReference type="PANTHER" id="PTHR19241">
    <property type="entry name" value="ATP-BINDING CASSETTE TRANSPORTER"/>
    <property type="match status" value="1"/>
</dbReference>
<name>A0A068V3U7_COFCA</name>
<protein>
    <recommendedName>
        <fullName evidence="2">ABC transporter domain-containing protein</fullName>
    </recommendedName>
</protein>
<dbReference type="SUPFAM" id="SSF52540">
    <property type="entry name" value="P-loop containing nucleoside triphosphate hydrolases"/>
    <property type="match status" value="1"/>
</dbReference>
<keyword evidence="4" id="KW-1185">Reference proteome</keyword>
<dbReference type="Gene3D" id="3.40.50.300">
    <property type="entry name" value="P-loop containing nucleotide triphosphate hydrolases"/>
    <property type="match status" value="1"/>
</dbReference>
<dbReference type="InterPro" id="IPR003439">
    <property type="entry name" value="ABC_transporter-like_ATP-bd"/>
</dbReference>
<feature type="domain" description="ABC transporter" evidence="2">
    <location>
        <begin position="198"/>
        <end position="266"/>
    </location>
</feature>
<evidence type="ECO:0000313" key="3">
    <source>
        <dbReference type="EMBL" id="CDP15212.1"/>
    </source>
</evidence>
<gene>
    <name evidence="3" type="ORF">GSCOC_T00042839001</name>
</gene>
<dbReference type="AlphaFoldDB" id="A0A068V3U7"/>
<keyword evidence="1" id="KW-0813">Transport</keyword>
<dbReference type="EMBL" id="HG739180">
    <property type="protein sequence ID" value="CDP15212.1"/>
    <property type="molecule type" value="Genomic_DNA"/>
</dbReference>
<evidence type="ECO:0000313" key="4">
    <source>
        <dbReference type="Proteomes" id="UP000295252"/>
    </source>
</evidence>
<dbReference type="STRING" id="49390.A0A068V3U7"/>
<sequence length="306" mass="34279">MPQNSPNSSPKSRWSPIGDTSIEETYSSVCRNSVVSDKTINFTSEYNFETPRTILQTPIYPGSSTPDIRQTIQNASPGTAKSIAFNMYQSLKQHGLRDEIGRAFTRDRSAEEDSRRSEELLGMEYILRDGFVSYLRDVAKITPPIPQQVIKFSGISYAKKFEIPSNKYETFGNKVVGWFTGPFKKIFQSKNSTWINILKGIDGYIMPGSMTLLLGPPGCGKSTLLEILAGRARGDKNSHLQGVVMYNDKYASEVHLSRLVAYVSGQLNKYAASLLTSMTISSQTKKAFTRIYLKLIEPYLLLVHEL</sequence>
<accession>A0A068V3U7</accession>
<dbReference type="GO" id="GO:0005524">
    <property type="term" value="F:ATP binding"/>
    <property type="evidence" value="ECO:0007669"/>
    <property type="project" value="InterPro"/>
</dbReference>
<evidence type="ECO:0000259" key="2">
    <source>
        <dbReference type="Pfam" id="PF00005"/>
    </source>
</evidence>